<dbReference type="SUPFAM" id="SSF56784">
    <property type="entry name" value="HAD-like"/>
    <property type="match status" value="1"/>
</dbReference>
<dbReference type="InterPro" id="IPR036412">
    <property type="entry name" value="HAD-like_sf"/>
</dbReference>
<organism evidence="1 2">
    <name type="scientific">Arabidopsis thaliana</name>
    <name type="common">Mouse-ear cress</name>
    <dbReference type="NCBI Taxonomy" id="3702"/>
    <lineage>
        <taxon>Eukaryota</taxon>
        <taxon>Viridiplantae</taxon>
        <taxon>Streptophyta</taxon>
        <taxon>Embryophyta</taxon>
        <taxon>Tracheophyta</taxon>
        <taxon>Spermatophyta</taxon>
        <taxon>Magnoliopsida</taxon>
        <taxon>eudicotyledons</taxon>
        <taxon>Gunneridae</taxon>
        <taxon>Pentapetalae</taxon>
        <taxon>rosids</taxon>
        <taxon>malvids</taxon>
        <taxon>Brassicales</taxon>
        <taxon>Brassicaceae</taxon>
        <taxon>Camelineae</taxon>
        <taxon>Arabidopsis</taxon>
    </lineage>
</organism>
<dbReference type="InterPro" id="IPR023214">
    <property type="entry name" value="HAD_sf"/>
</dbReference>
<dbReference type="Proteomes" id="UP000078284">
    <property type="component" value="Chromosome 2"/>
</dbReference>
<dbReference type="PANTHER" id="PTHR12725:SF81">
    <property type="entry name" value="OS03G0701200 PROTEIN"/>
    <property type="match status" value="1"/>
</dbReference>
<dbReference type="AlphaFoldDB" id="A0A178VP96"/>
<dbReference type="ExpressionAtlas" id="A0A178VP96">
    <property type="expression patterns" value="baseline and differential"/>
</dbReference>
<reference evidence="2" key="1">
    <citation type="journal article" date="2016" name="Proc. Natl. Acad. Sci. U.S.A.">
        <title>Chromosome-level assembly of Arabidopsis thaliana Ler reveals the extent of translocation and inversion polymorphisms.</title>
        <authorList>
            <person name="Zapata L."/>
            <person name="Ding J."/>
            <person name="Willing E.M."/>
            <person name="Hartwig B."/>
            <person name="Bezdan D."/>
            <person name="Jiao W.B."/>
            <person name="Patel V."/>
            <person name="Velikkakam James G."/>
            <person name="Koornneef M."/>
            <person name="Ossowski S."/>
            <person name="Schneeberger K."/>
        </authorList>
    </citation>
    <scope>NUCLEOTIDE SEQUENCE [LARGE SCALE GENOMIC DNA]</scope>
    <source>
        <strain evidence="2">cv. Landsberg erecta</strain>
    </source>
</reference>
<evidence type="ECO:0000313" key="2">
    <source>
        <dbReference type="Proteomes" id="UP000078284"/>
    </source>
</evidence>
<comment type="caution">
    <text evidence="1">The sequence shown here is derived from an EMBL/GenBank/DDBJ whole genome shotgun (WGS) entry which is preliminary data.</text>
</comment>
<dbReference type="Gene3D" id="3.40.50.1000">
    <property type="entry name" value="HAD superfamily/HAD-like"/>
    <property type="match status" value="1"/>
</dbReference>
<protein>
    <recommendedName>
        <fullName evidence="3">Haloacid dehalogenase-like hydrolase (HAD) superfamily protein</fullName>
    </recommendedName>
</protein>
<accession>A0A178VP96</accession>
<gene>
    <name evidence="1" type="ordered locus">AXX17_At2g28450</name>
</gene>
<name>A0A178VP96_ARATH</name>
<sequence>MICFETMNPNLFGSTTRPDEYPVVLKPSLTAMDICIRVANVDPRRTVFLDDNIHNITAGKSVGLRTILVGRAEKTKDADYAVETVTEIATAVPEIWATATATGGFDVGGERIRRSKSELEGMASIAAVGA</sequence>
<evidence type="ECO:0000313" key="1">
    <source>
        <dbReference type="EMBL" id="OAP07616.1"/>
    </source>
</evidence>
<dbReference type="EMBL" id="LUHQ01000002">
    <property type="protein sequence ID" value="OAP07616.1"/>
    <property type="molecule type" value="Genomic_DNA"/>
</dbReference>
<dbReference type="PANTHER" id="PTHR12725">
    <property type="entry name" value="HALOACID DEHALOGENASE-LIKE HYDROLASE"/>
    <property type="match status" value="1"/>
</dbReference>
<evidence type="ECO:0008006" key="3">
    <source>
        <dbReference type="Google" id="ProtNLM"/>
    </source>
</evidence>
<dbReference type="Pfam" id="PF13242">
    <property type="entry name" value="Hydrolase_like"/>
    <property type="match status" value="1"/>
</dbReference>
<proteinExistence type="predicted"/>